<dbReference type="EMBL" id="BAAAJE010000007">
    <property type="protein sequence ID" value="GAA1141929.1"/>
    <property type="molecule type" value="Genomic_DNA"/>
</dbReference>
<evidence type="ECO:0000313" key="1">
    <source>
        <dbReference type="EMBL" id="GAA1141929.1"/>
    </source>
</evidence>
<evidence type="ECO:0000313" key="2">
    <source>
        <dbReference type="Proteomes" id="UP001499979"/>
    </source>
</evidence>
<dbReference type="Proteomes" id="UP001499979">
    <property type="component" value="Unassembled WGS sequence"/>
</dbReference>
<protein>
    <submittedName>
        <fullName evidence="1">Uncharacterized protein</fullName>
    </submittedName>
</protein>
<accession>A0ABN1UFW9</accession>
<keyword evidence="2" id="KW-1185">Reference proteome</keyword>
<proteinExistence type="predicted"/>
<comment type="caution">
    <text evidence="1">The sequence shown here is derived from an EMBL/GenBank/DDBJ whole genome shotgun (WGS) entry which is preliminary data.</text>
</comment>
<name>A0ABN1UFW9_9ACTN</name>
<reference evidence="1 2" key="1">
    <citation type="journal article" date="2019" name="Int. J. Syst. Evol. Microbiol.">
        <title>The Global Catalogue of Microorganisms (GCM) 10K type strain sequencing project: providing services to taxonomists for standard genome sequencing and annotation.</title>
        <authorList>
            <consortium name="The Broad Institute Genomics Platform"/>
            <consortium name="The Broad Institute Genome Sequencing Center for Infectious Disease"/>
            <person name="Wu L."/>
            <person name="Ma J."/>
        </authorList>
    </citation>
    <scope>NUCLEOTIDE SEQUENCE [LARGE SCALE GENOMIC DNA]</scope>
    <source>
        <strain evidence="1 2">JCM 11813</strain>
    </source>
</reference>
<gene>
    <name evidence="1" type="ORF">GCM10009606_21750</name>
</gene>
<organism evidence="1 2">
    <name type="scientific">Nocardioides aquiterrae</name>
    <dbReference type="NCBI Taxonomy" id="203799"/>
    <lineage>
        <taxon>Bacteria</taxon>
        <taxon>Bacillati</taxon>
        <taxon>Actinomycetota</taxon>
        <taxon>Actinomycetes</taxon>
        <taxon>Propionibacteriales</taxon>
        <taxon>Nocardioidaceae</taxon>
        <taxon>Nocardioides</taxon>
    </lineage>
</organism>
<sequence length="44" mass="4966">MSLVDEAARAGDEARAMRRRTRKAVRARVPLPDLGGWVEYPIVE</sequence>
<dbReference type="RefSeq" id="WP_343907554.1">
    <property type="nucleotide sequence ID" value="NZ_BAAAJE010000007.1"/>
</dbReference>